<dbReference type="SUPFAM" id="SSF52540">
    <property type="entry name" value="P-loop containing nucleoside triphosphate hydrolases"/>
    <property type="match status" value="1"/>
</dbReference>
<name>A0ABP9FWC5_9MICC</name>
<dbReference type="Pfam" id="PF13173">
    <property type="entry name" value="AAA_14"/>
    <property type="match status" value="1"/>
</dbReference>
<reference evidence="4" key="1">
    <citation type="journal article" date="2019" name="Int. J. Syst. Evol. Microbiol.">
        <title>The Global Catalogue of Microorganisms (GCM) 10K type strain sequencing project: providing services to taxonomists for standard genome sequencing and annotation.</title>
        <authorList>
            <consortium name="The Broad Institute Genomics Platform"/>
            <consortium name="The Broad Institute Genome Sequencing Center for Infectious Disease"/>
            <person name="Wu L."/>
            <person name="Ma J."/>
        </authorList>
    </citation>
    <scope>NUCLEOTIDE SEQUENCE [LARGE SCALE GENOMIC DNA]</scope>
    <source>
        <strain evidence="4">JCM 19129</strain>
    </source>
</reference>
<evidence type="ECO:0000259" key="2">
    <source>
        <dbReference type="Pfam" id="PF13635"/>
    </source>
</evidence>
<dbReference type="Proteomes" id="UP001500368">
    <property type="component" value="Unassembled WGS sequence"/>
</dbReference>
<dbReference type="EMBL" id="BAABLW010000007">
    <property type="protein sequence ID" value="GAA4919547.1"/>
    <property type="molecule type" value="Genomic_DNA"/>
</dbReference>
<feature type="domain" description="DUF4143" evidence="2">
    <location>
        <begin position="196"/>
        <end position="364"/>
    </location>
</feature>
<comment type="caution">
    <text evidence="3">The sequence shown here is derived from an EMBL/GenBank/DDBJ whole genome shotgun (WGS) entry which is preliminary data.</text>
</comment>
<feature type="domain" description="AAA" evidence="1">
    <location>
        <begin position="20"/>
        <end position="130"/>
    </location>
</feature>
<dbReference type="InterPro" id="IPR041682">
    <property type="entry name" value="AAA_14"/>
</dbReference>
<evidence type="ECO:0000313" key="3">
    <source>
        <dbReference type="EMBL" id="GAA4919547.1"/>
    </source>
</evidence>
<dbReference type="InterPro" id="IPR025420">
    <property type="entry name" value="DUF4143"/>
</dbReference>
<dbReference type="RefSeq" id="WP_345477379.1">
    <property type="nucleotide sequence ID" value="NZ_BAABLW010000007.1"/>
</dbReference>
<evidence type="ECO:0000313" key="4">
    <source>
        <dbReference type="Proteomes" id="UP001500368"/>
    </source>
</evidence>
<dbReference type="InterPro" id="IPR027417">
    <property type="entry name" value="P-loop_NTPase"/>
</dbReference>
<organism evidence="3 4">
    <name type="scientific">Nesterenkonia rhizosphaerae</name>
    <dbReference type="NCBI Taxonomy" id="1348272"/>
    <lineage>
        <taxon>Bacteria</taxon>
        <taxon>Bacillati</taxon>
        <taxon>Actinomycetota</taxon>
        <taxon>Actinomycetes</taxon>
        <taxon>Micrococcales</taxon>
        <taxon>Micrococcaceae</taxon>
        <taxon>Nesterenkonia</taxon>
    </lineage>
</organism>
<accession>A0ABP9FWC5</accession>
<dbReference type="PANTHER" id="PTHR43566">
    <property type="entry name" value="CONSERVED PROTEIN"/>
    <property type="match status" value="1"/>
</dbReference>
<proteinExistence type="predicted"/>
<gene>
    <name evidence="3" type="ORF">GCM10025790_14330</name>
</gene>
<dbReference type="PANTHER" id="PTHR43566:SF2">
    <property type="entry name" value="DUF4143 DOMAIN-CONTAINING PROTEIN"/>
    <property type="match status" value="1"/>
</dbReference>
<dbReference type="Pfam" id="PF13635">
    <property type="entry name" value="DUF4143"/>
    <property type="match status" value="1"/>
</dbReference>
<sequence length="415" mass="45612">MSYSPRSVDTLLDDLLQEAPAVALDGPKGVGKTATASRRAQHVWNMEIPEHREHIMADRTLENLPPGTLFIDEWQNYPDSWNAVRRAVDNGAEPGRFVLAGSATPRPGSGTHSGAGRILSVRMRPMGLHERGLVTPSVSLGQMLSGATPEIAGSTDFSISDYYDAIVASGFPAIHNKSPRMQKSYLDSYLQRVIDRDLPEQGHAVRRPGTLMRWLKAYAAASSTTSAQQKILDVAGEDGERPARTTANTYREFLTKLWLLDPIEAWSNESNPFKQLQTVQKHQLADPALAARLMGLTSRRLATPAAADKAGKLFESLAALTVRVIAETDGASVGHLRSYDNREEVDLIVEGDEGQLIGIEVKLSPDFRDHDLRHLKWLRERMPDDVVDLMVISTGERAYRRADGIAVVPLALLGP</sequence>
<evidence type="ECO:0000259" key="1">
    <source>
        <dbReference type="Pfam" id="PF13173"/>
    </source>
</evidence>
<keyword evidence="4" id="KW-1185">Reference proteome</keyword>
<protein>
    <submittedName>
        <fullName evidence="3">DUF4143 domain-containing protein</fullName>
    </submittedName>
</protein>